<feature type="region of interest" description="Disordered" evidence="1">
    <location>
        <begin position="33"/>
        <end position="53"/>
    </location>
</feature>
<evidence type="ECO:0000313" key="4">
    <source>
        <dbReference type="EMBL" id="WAS94620.1"/>
    </source>
</evidence>
<evidence type="ECO:0000256" key="3">
    <source>
        <dbReference type="SAM" id="SignalP"/>
    </source>
</evidence>
<evidence type="ECO:0000256" key="1">
    <source>
        <dbReference type="SAM" id="MobiDB-lite"/>
    </source>
</evidence>
<reference evidence="4" key="1">
    <citation type="submission" date="2022-11" db="EMBL/GenBank/DDBJ databases">
        <title>Minimal conservation of predation-associated metabolite biosynthetic gene clusters underscores biosynthetic potential of Myxococcota including descriptions for ten novel species: Archangium lansinium sp. nov., Myxococcus landrumus sp. nov., Nannocystis bai.</title>
        <authorList>
            <person name="Ahearne A."/>
            <person name="Stevens C."/>
            <person name="Dowd S."/>
        </authorList>
    </citation>
    <scope>NUCLEOTIDE SEQUENCE</scope>
    <source>
        <strain evidence="4">Fl3</strain>
    </source>
</reference>
<gene>
    <name evidence="4" type="ORF">O0S08_00535</name>
</gene>
<sequence>MNRRAVPLAALIVVGLASPTLAAPVQHDSSVMVEEPFSPKSAAPPTSTVQQGSSAPEAPLYYAWPAPAAPAANTAQQPPPPRRRKGLMIGGWVAFGTLYTLTAGVTLLFVALDDYDPYPSPCTDDSPCYPDPGIPRAINRMYIPVVGPFAALPVGETHRERFQIVLPGVLQVVALSLAIVGTVQFVRDGRGPRVADADGFKLGKRLRLGVTPTRLLDGGALTLGGHF</sequence>
<name>A0ABY7H5R7_9BACT</name>
<feature type="transmembrane region" description="Helical" evidence="2">
    <location>
        <begin position="89"/>
        <end position="112"/>
    </location>
</feature>
<dbReference type="Proteomes" id="UP001164459">
    <property type="component" value="Chromosome"/>
</dbReference>
<dbReference type="EMBL" id="CP114040">
    <property type="protein sequence ID" value="WAS94620.1"/>
    <property type="molecule type" value="Genomic_DNA"/>
</dbReference>
<feature type="signal peptide" evidence="3">
    <location>
        <begin position="1"/>
        <end position="22"/>
    </location>
</feature>
<feature type="chain" id="PRO_5047155355" description="Vitamin K epoxide reductase family protein" evidence="3">
    <location>
        <begin position="23"/>
        <end position="227"/>
    </location>
</feature>
<evidence type="ECO:0008006" key="6">
    <source>
        <dbReference type="Google" id="ProtNLM"/>
    </source>
</evidence>
<accession>A0ABY7H5R7</accession>
<keyword evidence="2" id="KW-1133">Transmembrane helix</keyword>
<protein>
    <recommendedName>
        <fullName evidence="6">Vitamin K epoxide reductase family protein</fullName>
    </recommendedName>
</protein>
<keyword evidence="2" id="KW-0812">Transmembrane</keyword>
<dbReference type="RefSeq" id="WP_269036954.1">
    <property type="nucleotide sequence ID" value="NZ_CP114040.1"/>
</dbReference>
<proteinExistence type="predicted"/>
<feature type="transmembrane region" description="Helical" evidence="2">
    <location>
        <begin position="164"/>
        <end position="186"/>
    </location>
</feature>
<organism evidence="4 5">
    <name type="scientific">Nannocystis punicea</name>
    <dbReference type="NCBI Taxonomy" id="2995304"/>
    <lineage>
        <taxon>Bacteria</taxon>
        <taxon>Pseudomonadati</taxon>
        <taxon>Myxococcota</taxon>
        <taxon>Polyangia</taxon>
        <taxon>Nannocystales</taxon>
        <taxon>Nannocystaceae</taxon>
        <taxon>Nannocystis</taxon>
    </lineage>
</organism>
<keyword evidence="2" id="KW-0472">Membrane</keyword>
<evidence type="ECO:0000256" key="2">
    <source>
        <dbReference type="SAM" id="Phobius"/>
    </source>
</evidence>
<evidence type="ECO:0000313" key="5">
    <source>
        <dbReference type="Proteomes" id="UP001164459"/>
    </source>
</evidence>
<feature type="compositionally biased region" description="Polar residues" evidence="1">
    <location>
        <begin position="44"/>
        <end position="53"/>
    </location>
</feature>
<keyword evidence="3" id="KW-0732">Signal</keyword>
<keyword evidence="5" id="KW-1185">Reference proteome</keyword>